<comment type="caution">
    <text evidence="12">The sequence shown here is derived from an EMBL/GenBank/DDBJ whole genome shotgun (WGS) entry which is preliminary data.</text>
</comment>
<dbReference type="InterPro" id="IPR000536">
    <property type="entry name" value="Nucl_hrmn_rcpt_lig-bd"/>
</dbReference>
<dbReference type="GO" id="GO:0008270">
    <property type="term" value="F:zinc ion binding"/>
    <property type="evidence" value="ECO:0007669"/>
    <property type="project" value="UniProtKB-KW"/>
</dbReference>
<dbReference type="PRINTS" id="PR00047">
    <property type="entry name" value="STROIDFINGER"/>
</dbReference>
<keyword evidence="3" id="KW-0862">Zinc</keyword>
<evidence type="ECO:0000259" key="11">
    <source>
        <dbReference type="PROSITE" id="PS51843"/>
    </source>
</evidence>
<dbReference type="Proteomes" id="UP000663864">
    <property type="component" value="Unassembled WGS sequence"/>
</dbReference>
<dbReference type="EMBL" id="CAJOBD010002028">
    <property type="protein sequence ID" value="CAF3849559.1"/>
    <property type="molecule type" value="Genomic_DNA"/>
</dbReference>
<dbReference type="Gene3D" id="3.30.50.10">
    <property type="entry name" value="Erythroid Transcription Factor GATA-1, subunit A"/>
    <property type="match status" value="1"/>
</dbReference>
<evidence type="ECO:0000256" key="1">
    <source>
        <dbReference type="ARBA" id="ARBA00022723"/>
    </source>
</evidence>
<proteinExistence type="predicted"/>
<organism evidence="12 14">
    <name type="scientific">Rotaria sordida</name>
    <dbReference type="NCBI Taxonomy" id="392033"/>
    <lineage>
        <taxon>Eukaryota</taxon>
        <taxon>Metazoa</taxon>
        <taxon>Spiralia</taxon>
        <taxon>Gnathifera</taxon>
        <taxon>Rotifera</taxon>
        <taxon>Eurotatoria</taxon>
        <taxon>Bdelloidea</taxon>
        <taxon>Philodinida</taxon>
        <taxon>Philodinidae</taxon>
        <taxon>Rotaria</taxon>
    </lineage>
</organism>
<keyword evidence="2" id="KW-0863">Zinc-finger</keyword>
<evidence type="ECO:0000256" key="9">
    <source>
        <dbReference type="SAM" id="MobiDB-lite"/>
    </source>
</evidence>
<evidence type="ECO:0000256" key="6">
    <source>
        <dbReference type="ARBA" id="ARBA00023163"/>
    </source>
</evidence>
<dbReference type="SUPFAM" id="SSF48508">
    <property type="entry name" value="Nuclear receptor ligand-binding domain"/>
    <property type="match status" value="1"/>
</dbReference>
<dbReference type="Gene3D" id="1.10.565.10">
    <property type="entry name" value="Retinoid X Receptor"/>
    <property type="match status" value="1"/>
</dbReference>
<sequence length="406" mass="48146">MLKNQTNYTERDRSLIKHTKGHKRRQGNKRHKLLLTCVVCNGDAHGYNFDAISCESCKAFFRRNALRPSGKLKCCGNGQCNVSFDQKRRCKKCRLDKCLQTGMRKEWILTEKEKQEKRFKIEQNRRLRQIHDDDDGGHSQEINRHIKIENDLSTDIQNFSSLTVSQTSLTEIDWSKIEFLQSAYTEAVKLNQTAGISQYPFVQSINSTLELFRVPMYISSMRLITFFKQIPEFQQLDKDDQVYFVKLNTLTIAFLHSIHIYDDKNEIYHEPDTNDPLFLEKDWINTINKEFHNEMKQIQKNFLHIQQFDDKIMKIFFLIILFSNHFTFKYSTTNINTLNIFKAQNVYNELFYKYCLHHYGFYKSSMLLLQYTSNIMKIQKLISELKLTACNYMDITQLTPVMQSLL</sequence>
<evidence type="ECO:0000256" key="4">
    <source>
        <dbReference type="ARBA" id="ARBA00023015"/>
    </source>
</evidence>
<dbReference type="GO" id="GO:0000122">
    <property type="term" value="P:negative regulation of transcription by RNA polymerase II"/>
    <property type="evidence" value="ECO:0007669"/>
    <property type="project" value="TreeGrafter"/>
</dbReference>
<feature type="domain" description="NR LBD" evidence="11">
    <location>
        <begin position="172"/>
        <end position="406"/>
    </location>
</feature>
<keyword evidence="5" id="KW-0238">DNA-binding</keyword>
<protein>
    <recommendedName>
        <fullName evidence="15">Nuclear receptor</fullName>
    </recommendedName>
</protein>
<feature type="domain" description="Nuclear receptor" evidence="10">
    <location>
        <begin position="34"/>
        <end position="110"/>
    </location>
</feature>
<keyword evidence="1" id="KW-0479">Metal-binding</keyword>
<dbReference type="InterPro" id="IPR013088">
    <property type="entry name" value="Znf_NHR/GATA"/>
</dbReference>
<dbReference type="InterPro" id="IPR035500">
    <property type="entry name" value="NHR-like_dom_sf"/>
</dbReference>
<dbReference type="GO" id="GO:0045944">
    <property type="term" value="P:positive regulation of transcription by RNA polymerase II"/>
    <property type="evidence" value="ECO:0007669"/>
    <property type="project" value="TreeGrafter"/>
</dbReference>
<keyword evidence="4" id="KW-0805">Transcription regulation</keyword>
<evidence type="ECO:0000256" key="5">
    <source>
        <dbReference type="ARBA" id="ARBA00023125"/>
    </source>
</evidence>
<dbReference type="SUPFAM" id="SSF57716">
    <property type="entry name" value="Glucocorticoid receptor-like (DNA-binding domain)"/>
    <property type="match status" value="1"/>
</dbReference>
<evidence type="ECO:0000313" key="13">
    <source>
        <dbReference type="EMBL" id="CAF3849559.1"/>
    </source>
</evidence>
<dbReference type="PROSITE" id="PS51843">
    <property type="entry name" value="NR_LBD"/>
    <property type="match status" value="1"/>
</dbReference>
<evidence type="ECO:0000256" key="2">
    <source>
        <dbReference type="ARBA" id="ARBA00022771"/>
    </source>
</evidence>
<keyword evidence="8" id="KW-0539">Nucleus</keyword>
<evidence type="ECO:0008006" key="15">
    <source>
        <dbReference type="Google" id="ProtNLM"/>
    </source>
</evidence>
<keyword evidence="7" id="KW-0675">Receptor</keyword>
<dbReference type="InterPro" id="IPR050234">
    <property type="entry name" value="Nuclear_hormone_rcpt_NR1"/>
</dbReference>
<gene>
    <name evidence="13" type="ORF">JBS370_LOCUS18163</name>
    <name evidence="12" type="ORF">ZHD862_LOCUS26925</name>
</gene>
<dbReference type="EMBL" id="CAJNOT010002070">
    <property type="protein sequence ID" value="CAF1280910.1"/>
    <property type="molecule type" value="Genomic_DNA"/>
</dbReference>
<evidence type="ECO:0000256" key="3">
    <source>
        <dbReference type="ARBA" id="ARBA00022833"/>
    </source>
</evidence>
<evidence type="ECO:0000256" key="7">
    <source>
        <dbReference type="ARBA" id="ARBA00023170"/>
    </source>
</evidence>
<dbReference type="InterPro" id="IPR001628">
    <property type="entry name" value="Znf_hrmn_rcpt"/>
</dbReference>
<evidence type="ECO:0000313" key="12">
    <source>
        <dbReference type="EMBL" id="CAF1280910.1"/>
    </source>
</evidence>
<dbReference type="Proteomes" id="UP000663836">
    <property type="component" value="Unassembled WGS sequence"/>
</dbReference>
<dbReference type="GO" id="GO:0004879">
    <property type="term" value="F:nuclear receptor activity"/>
    <property type="evidence" value="ECO:0007669"/>
    <property type="project" value="TreeGrafter"/>
</dbReference>
<evidence type="ECO:0000259" key="10">
    <source>
        <dbReference type="PROSITE" id="PS51030"/>
    </source>
</evidence>
<dbReference type="PANTHER" id="PTHR24082">
    <property type="entry name" value="NUCLEAR HORMONE RECEPTOR"/>
    <property type="match status" value="1"/>
</dbReference>
<evidence type="ECO:0000256" key="8">
    <source>
        <dbReference type="ARBA" id="ARBA00023242"/>
    </source>
</evidence>
<evidence type="ECO:0000313" key="14">
    <source>
        <dbReference type="Proteomes" id="UP000663864"/>
    </source>
</evidence>
<dbReference type="PANTHER" id="PTHR24082:SF283">
    <property type="entry name" value="NUCLEAR HORMONE RECEPTOR HR96"/>
    <property type="match status" value="1"/>
</dbReference>
<reference evidence="12" key="1">
    <citation type="submission" date="2021-02" db="EMBL/GenBank/DDBJ databases">
        <authorList>
            <person name="Nowell W R."/>
        </authorList>
    </citation>
    <scope>NUCLEOTIDE SEQUENCE</scope>
</reference>
<keyword evidence="6" id="KW-0804">Transcription</keyword>
<name>A0A815C9F2_9BILA</name>
<feature type="compositionally biased region" description="Basic residues" evidence="9">
    <location>
        <begin position="16"/>
        <end position="27"/>
    </location>
</feature>
<dbReference type="SMART" id="SM00399">
    <property type="entry name" value="ZnF_C4"/>
    <property type="match status" value="1"/>
</dbReference>
<dbReference type="GO" id="GO:0030154">
    <property type="term" value="P:cell differentiation"/>
    <property type="evidence" value="ECO:0007669"/>
    <property type="project" value="TreeGrafter"/>
</dbReference>
<dbReference type="AlphaFoldDB" id="A0A815C9F2"/>
<dbReference type="GO" id="GO:0000978">
    <property type="term" value="F:RNA polymerase II cis-regulatory region sequence-specific DNA binding"/>
    <property type="evidence" value="ECO:0007669"/>
    <property type="project" value="TreeGrafter"/>
</dbReference>
<dbReference type="PROSITE" id="PS51030">
    <property type="entry name" value="NUCLEAR_REC_DBD_2"/>
    <property type="match status" value="1"/>
</dbReference>
<feature type="region of interest" description="Disordered" evidence="9">
    <location>
        <begin position="1"/>
        <end position="27"/>
    </location>
</feature>
<accession>A0A815C9F2</accession>
<dbReference type="Pfam" id="PF00105">
    <property type="entry name" value="zf-C4"/>
    <property type="match status" value="1"/>
</dbReference>